<proteinExistence type="predicted"/>
<dbReference type="Proteomes" id="UP000663846">
    <property type="component" value="Unassembled WGS sequence"/>
</dbReference>
<sequence length="423" mass="46259">MGDIDLVDSDTQYTASLSRAAESLAKAAVKLSEAAMAMSLVARALTQGGAISLVDENRSGDALDFSSAGHASPSDAHHDDGAGLPQPYRLLLEDESDILLFLCSLIYDRPKVVCYITCSFHTLKLYKYLIDSVTETSAVIPGSPTKTAIDICYGKFLKDRRSIALFSETDIPSVPSKDVSDYTVIHVGWSIDKRQYVAQRRIHHASTNILLAYSGDKEIYPSVSEIMSQTVAWPGDTGGFRVSVDILRPLCRERLSELSFEAKEEAYLAIPVEFVAQYGLQQAVQEGLLRPESDAADYGHIIGPHSANGFSTEDTRTRDRPEAPPLGRHDHSPLESARDATRSILSSEGKIVQGLYNTCITTLRGRYGQSRSTRSPKEVMYLANRYAARTLLHGTQEDGSRVFPPIAGIPSLNPYTAPPGFKP</sequence>
<name>A0A8H3C8R6_9AGAM</name>
<evidence type="ECO:0000313" key="3">
    <source>
        <dbReference type="Proteomes" id="UP000663846"/>
    </source>
</evidence>
<feature type="region of interest" description="Disordered" evidence="1">
    <location>
        <begin position="302"/>
        <end position="339"/>
    </location>
</feature>
<protein>
    <submittedName>
        <fullName evidence="2">Uncharacterized protein</fullName>
    </submittedName>
</protein>
<dbReference type="AlphaFoldDB" id="A0A8H3C8R6"/>
<dbReference type="EMBL" id="CAJMWS010001179">
    <property type="protein sequence ID" value="CAE6474623.1"/>
    <property type="molecule type" value="Genomic_DNA"/>
</dbReference>
<feature type="compositionally biased region" description="Basic and acidic residues" evidence="1">
    <location>
        <begin position="313"/>
        <end position="339"/>
    </location>
</feature>
<comment type="caution">
    <text evidence="2">The sequence shown here is derived from an EMBL/GenBank/DDBJ whole genome shotgun (WGS) entry which is preliminary data.</text>
</comment>
<reference evidence="2" key="1">
    <citation type="submission" date="2021-01" db="EMBL/GenBank/DDBJ databases">
        <authorList>
            <person name="Kaushik A."/>
        </authorList>
    </citation>
    <scope>NUCLEOTIDE SEQUENCE</scope>
    <source>
        <strain evidence="2">AG1-1C</strain>
    </source>
</reference>
<gene>
    <name evidence="2" type="ORF">RDB_LOCUS182083</name>
</gene>
<evidence type="ECO:0000313" key="2">
    <source>
        <dbReference type="EMBL" id="CAE6474623.1"/>
    </source>
</evidence>
<organism evidence="2 3">
    <name type="scientific">Rhizoctonia solani</name>
    <dbReference type="NCBI Taxonomy" id="456999"/>
    <lineage>
        <taxon>Eukaryota</taxon>
        <taxon>Fungi</taxon>
        <taxon>Dikarya</taxon>
        <taxon>Basidiomycota</taxon>
        <taxon>Agaricomycotina</taxon>
        <taxon>Agaricomycetes</taxon>
        <taxon>Cantharellales</taxon>
        <taxon>Ceratobasidiaceae</taxon>
        <taxon>Rhizoctonia</taxon>
    </lineage>
</organism>
<evidence type="ECO:0000256" key="1">
    <source>
        <dbReference type="SAM" id="MobiDB-lite"/>
    </source>
</evidence>
<accession>A0A8H3C8R6</accession>